<feature type="coiled-coil region" evidence="4">
    <location>
        <begin position="199"/>
        <end position="226"/>
    </location>
</feature>
<dbReference type="InterPro" id="IPR050482">
    <property type="entry name" value="Sensor_HK_TwoCompSys"/>
</dbReference>
<evidence type="ECO:0000256" key="5">
    <source>
        <dbReference type="SAM" id="Phobius"/>
    </source>
</evidence>
<dbReference type="InterPro" id="IPR005467">
    <property type="entry name" value="His_kinase_dom"/>
</dbReference>
<dbReference type="InterPro" id="IPR003594">
    <property type="entry name" value="HATPase_dom"/>
</dbReference>
<sequence>MRFDFWRRWSVRSRLMAMTAIPLAYMFCTFIWYAHQSRLSEVRDEMAERGPLVAKVLADSSEFSLLAGRYDDLKLTINGLLKSDASIYRIEVLDAQRRELVHAAARGSGEPEPRAYEAPIVKRLMWVNMLGADGKPYVKDQRSGLTVETMGFVRVTMSPSAMLLKQTRRFYVELLVGSLGLLACVLLAWQLAKGLDGSLQASMRALREADAEKRRLIRKVNTVVEDERKSIALEIHDELNATLIAARLEAQRIADLAGEGEIRDKAQSIIKLTLGLYNSGRSLVRRLRPEVLDMLGLDGAVEEIVRHYDSARSGCRFTFQAGGDFSRLESGIGISAYRIMQEALSNIVKHARATQASVTLSLDEAGLHMLIADNGAGFDPALASQGIGIVGMRERVYAFNGRIEIDTGLAAGTRIAISMPIQ</sequence>
<dbReference type="PANTHER" id="PTHR24421:SF58">
    <property type="entry name" value="SIGNAL TRANSDUCTION HISTIDINE-PROTEIN KINASE_PHOSPHATASE UHPB"/>
    <property type="match status" value="1"/>
</dbReference>
<keyword evidence="3" id="KW-0902">Two-component regulatory system</keyword>
<evidence type="ECO:0000259" key="6">
    <source>
        <dbReference type="PROSITE" id="PS50109"/>
    </source>
</evidence>
<dbReference type="Pfam" id="PF02518">
    <property type="entry name" value="HATPase_c"/>
    <property type="match status" value="1"/>
</dbReference>
<reference evidence="7 8" key="1">
    <citation type="submission" date="2020-01" db="EMBL/GenBank/DDBJ databases">
        <authorList>
            <person name="Lee S.D."/>
        </authorList>
    </citation>
    <scope>NUCLEOTIDE SEQUENCE [LARGE SCALE GENOMIC DNA]</scope>
    <source>
        <strain evidence="7 8">SAP-35</strain>
    </source>
</reference>
<keyword evidence="5" id="KW-0472">Membrane</keyword>
<dbReference type="EMBL" id="JAADJT010000003">
    <property type="protein sequence ID" value="NGZ84053.1"/>
    <property type="molecule type" value="Genomic_DNA"/>
</dbReference>
<keyword evidence="1" id="KW-0808">Transferase</keyword>
<dbReference type="PANTHER" id="PTHR24421">
    <property type="entry name" value="NITRATE/NITRITE SENSOR PROTEIN NARX-RELATED"/>
    <property type="match status" value="1"/>
</dbReference>
<dbReference type="RefSeq" id="WP_166100554.1">
    <property type="nucleotide sequence ID" value="NZ_JAADJT010000003.1"/>
</dbReference>
<dbReference type="GO" id="GO:0016301">
    <property type="term" value="F:kinase activity"/>
    <property type="evidence" value="ECO:0007669"/>
    <property type="project" value="UniProtKB-KW"/>
</dbReference>
<evidence type="ECO:0000256" key="3">
    <source>
        <dbReference type="ARBA" id="ARBA00023012"/>
    </source>
</evidence>
<name>A0ABX0FHN1_9BURK</name>
<evidence type="ECO:0000256" key="2">
    <source>
        <dbReference type="ARBA" id="ARBA00022777"/>
    </source>
</evidence>
<comment type="caution">
    <text evidence="7">The sequence shown here is derived from an EMBL/GenBank/DDBJ whole genome shotgun (WGS) entry which is preliminary data.</text>
</comment>
<reference evidence="8" key="2">
    <citation type="submission" date="2023-07" db="EMBL/GenBank/DDBJ databases">
        <title>Duganella aceri sp. nov., isolated from tree sap.</title>
        <authorList>
            <person name="Kim I.S."/>
        </authorList>
    </citation>
    <scope>NUCLEOTIDE SEQUENCE [LARGE SCALE GENOMIC DNA]</scope>
    <source>
        <strain evidence="8">SAP-35</strain>
    </source>
</reference>
<keyword evidence="2 7" id="KW-0418">Kinase</keyword>
<dbReference type="PROSITE" id="PS50109">
    <property type="entry name" value="HIS_KIN"/>
    <property type="match status" value="1"/>
</dbReference>
<dbReference type="InterPro" id="IPR036890">
    <property type="entry name" value="HATPase_C_sf"/>
</dbReference>
<dbReference type="Pfam" id="PF07730">
    <property type="entry name" value="HisKA_3"/>
    <property type="match status" value="1"/>
</dbReference>
<feature type="transmembrane region" description="Helical" evidence="5">
    <location>
        <begin position="170"/>
        <end position="192"/>
    </location>
</feature>
<dbReference type="Gene3D" id="1.20.5.1930">
    <property type="match status" value="1"/>
</dbReference>
<dbReference type="Proteomes" id="UP000666369">
    <property type="component" value="Unassembled WGS sequence"/>
</dbReference>
<evidence type="ECO:0000313" key="7">
    <source>
        <dbReference type="EMBL" id="NGZ84053.1"/>
    </source>
</evidence>
<proteinExistence type="predicted"/>
<evidence type="ECO:0000313" key="8">
    <source>
        <dbReference type="Proteomes" id="UP000666369"/>
    </source>
</evidence>
<protein>
    <submittedName>
        <fullName evidence="7">Sensor histidine kinase</fullName>
    </submittedName>
</protein>
<feature type="domain" description="Histidine kinase" evidence="6">
    <location>
        <begin position="338"/>
        <end position="422"/>
    </location>
</feature>
<keyword evidence="5" id="KW-1133">Transmembrane helix</keyword>
<organism evidence="7 8">
    <name type="scientific">Duganella aceris</name>
    <dbReference type="NCBI Taxonomy" id="2703883"/>
    <lineage>
        <taxon>Bacteria</taxon>
        <taxon>Pseudomonadati</taxon>
        <taxon>Pseudomonadota</taxon>
        <taxon>Betaproteobacteria</taxon>
        <taxon>Burkholderiales</taxon>
        <taxon>Oxalobacteraceae</taxon>
        <taxon>Telluria group</taxon>
        <taxon>Duganella</taxon>
    </lineage>
</organism>
<gene>
    <name evidence="7" type="ORF">GW587_07270</name>
</gene>
<dbReference type="Gene3D" id="3.30.565.10">
    <property type="entry name" value="Histidine kinase-like ATPase, C-terminal domain"/>
    <property type="match status" value="1"/>
</dbReference>
<evidence type="ECO:0000256" key="1">
    <source>
        <dbReference type="ARBA" id="ARBA00022679"/>
    </source>
</evidence>
<dbReference type="SMART" id="SM00387">
    <property type="entry name" value="HATPase_c"/>
    <property type="match status" value="1"/>
</dbReference>
<keyword evidence="4" id="KW-0175">Coiled coil</keyword>
<accession>A0ABX0FHN1</accession>
<keyword evidence="8" id="KW-1185">Reference proteome</keyword>
<dbReference type="CDD" id="cd16917">
    <property type="entry name" value="HATPase_UhpB-NarQ-NarX-like"/>
    <property type="match status" value="1"/>
</dbReference>
<dbReference type="InterPro" id="IPR011712">
    <property type="entry name" value="Sig_transdc_His_kin_sub3_dim/P"/>
</dbReference>
<evidence type="ECO:0000256" key="4">
    <source>
        <dbReference type="SAM" id="Coils"/>
    </source>
</evidence>
<dbReference type="SUPFAM" id="SSF55874">
    <property type="entry name" value="ATPase domain of HSP90 chaperone/DNA topoisomerase II/histidine kinase"/>
    <property type="match status" value="1"/>
</dbReference>
<feature type="transmembrane region" description="Helical" evidence="5">
    <location>
        <begin position="15"/>
        <end position="34"/>
    </location>
</feature>
<keyword evidence="5" id="KW-0812">Transmembrane</keyword>